<dbReference type="PANTHER" id="PTHR30349">
    <property type="entry name" value="PHAGE INTEGRASE-RELATED"/>
    <property type="match status" value="1"/>
</dbReference>
<dbReference type="Pfam" id="PF00589">
    <property type="entry name" value="Phage_integrase"/>
    <property type="match status" value="1"/>
</dbReference>
<dbReference type="PROSITE" id="PS51898">
    <property type="entry name" value="TYR_RECOMBINASE"/>
    <property type="match status" value="1"/>
</dbReference>
<dbReference type="Gene3D" id="1.10.150.130">
    <property type="match status" value="1"/>
</dbReference>
<evidence type="ECO:0000256" key="1">
    <source>
        <dbReference type="ARBA" id="ARBA00008857"/>
    </source>
</evidence>
<gene>
    <name evidence="6" type="ORF">HMPREF2531_03123</name>
</gene>
<organism evidence="6">
    <name type="scientific">Bacteroides intestinalis</name>
    <dbReference type="NCBI Taxonomy" id="329854"/>
    <lineage>
        <taxon>Bacteria</taxon>
        <taxon>Pseudomonadati</taxon>
        <taxon>Bacteroidota</taxon>
        <taxon>Bacteroidia</taxon>
        <taxon>Bacteroidales</taxon>
        <taxon>Bacteroidaceae</taxon>
        <taxon>Bacteroides</taxon>
    </lineage>
</organism>
<dbReference type="AlphaFoldDB" id="A0A139L4W5"/>
<dbReference type="EMBL" id="LTDF01000124">
    <property type="protein sequence ID" value="KXT46479.1"/>
    <property type="molecule type" value="Genomic_DNA"/>
</dbReference>
<comment type="similarity">
    <text evidence="1">Belongs to the 'phage' integrase family.</text>
</comment>
<dbReference type="RefSeq" id="WP_061436919.1">
    <property type="nucleotide sequence ID" value="NZ_KQ968722.1"/>
</dbReference>
<reference evidence="6 7" key="1">
    <citation type="submission" date="2016-02" db="EMBL/GenBank/DDBJ databases">
        <authorList>
            <person name="Wen L."/>
            <person name="He K."/>
            <person name="Yang H."/>
        </authorList>
    </citation>
    <scope>NUCLEOTIDE SEQUENCE [LARGE SCALE GENOMIC DNA]</scope>
    <source>
        <strain evidence="6 7">KLE1704</strain>
    </source>
</reference>
<dbReference type="GO" id="GO:0003677">
    <property type="term" value="F:DNA binding"/>
    <property type="evidence" value="ECO:0007669"/>
    <property type="project" value="UniProtKB-KW"/>
</dbReference>
<evidence type="ECO:0000259" key="5">
    <source>
        <dbReference type="PROSITE" id="PS51898"/>
    </source>
</evidence>
<feature type="region of interest" description="Disordered" evidence="4">
    <location>
        <begin position="386"/>
        <end position="405"/>
    </location>
</feature>
<dbReference type="InterPro" id="IPR011010">
    <property type="entry name" value="DNA_brk_join_enz"/>
</dbReference>
<evidence type="ECO:0000313" key="6">
    <source>
        <dbReference type="EMBL" id="KXT46479.1"/>
    </source>
</evidence>
<dbReference type="PANTHER" id="PTHR30349:SF64">
    <property type="entry name" value="PROPHAGE INTEGRASE INTD-RELATED"/>
    <property type="match status" value="1"/>
</dbReference>
<dbReference type="InterPro" id="IPR050090">
    <property type="entry name" value="Tyrosine_recombinase_XerCD"/>
</dbReference>
<keyword evidence="3" id="KW-0233">DNA recombination</keyword>
<feature type="domain" description="Tyr recombinase" evidence="5">
    <location>
        <begin position="214"/>
        <end position="387"/>
    </location>
</feature>
<evidence type="ECO:0000256" key="2">
    <source>
        <dbReference type="ARBA" id="ARBA00023125"/>
    </source>
</evidence>
<dbReference type="InterPro" id="IPR025269">
    <property type="entry name" value="SAM-like_dom"/>
</dbReference>
<dbReference type="InterPro" id="IPR035386">
    <property type="entry name" value="Arm-DNA-bind_5"/>
</dbReference>
<comment type="caution">
    <text evidence="6">The sequence shown here is derived from an EMBL/GenBank/DDBJ whole genome shotgun (WGS) entry which is preliminary data.</text>
</comment>
<dbReference type="InterPro" id="IPR013762">
    <property type="entry name" value="Integrase-like_cat_sf"/>
</dbReference>
<accession>A0A139L4W5</accession>
<proteinExistence type="inferred from homology"/>
<dbReference type="InterPro" id="IPR010998">
    <property type="entry name" value="Integrase_recombinase_N"/>
</dbReference>
<dbReference type="PATRIC" id="fig|329854.7.peg.3189"/>
<dbReference type="InterPro" id="IPR002104">
    <property type="entry name" value="Integrase_catalytic"/>
</dbReference>
<name>A0A139L4W5_9BACE</name>
<evidence type="ECO:0000313" key="7">
    <source>
        <dbReference type="Proteomes" id="UP000070319"/>
    </source>
</evidence>
<dbReference type="Gene3D" id="1.10.443.10">
    <property type="entry name" value="Intergrase catalytic core"/>
    <property type="match status" value="1"/>
</dbReference>
<dbReference type="CDD" id="cd01185">
    <property type="entry name" value="INTN1_C_like"/>
    <property type="match status" value="1"/>
</dbReference>
<protein>
    <submittedName>
        <fullName evidence="6">Site-specific recombinase, phage integrase family</fullName>
    </submittedName>
</protein>
<dbReference type="SUPFAM" id="SSF56349">
    <property type="entry name" value="DNA breaking-rejoining enzymes"/>
    <property type="match status" value="1"/>
</dbReference>
<dbReference type="Pfam" id="PF13102">
    <property type="entry name" value="Phage_int_SAM_5"/>
    <property type="match status" value="1"/>
</dbReference>
<dbReference type="GO" id="GO:0006310">
    <property type="term" value="P:DNA recombination"/>
    <property type="evidence" value="ECO:0007669"/>
    <property type="project" value="UniProtKB-KW"/>
</dbReference>
<dbReference type="GO" id="GO:0015074">
    <property type="term" value="P:DNA integration"/>
    <property type="evidence" value="ECO:0007669"/>
    <property type="project" value="InterPro"/>
</dbReference>
<evidence type="ECO:0000256" key="3">
    <source>
        <dbReference type="ARBA" id="ARBA00023172"/>
    </source>
</evidence>
<evidence type="ECO:0000256" key="4">
    <source>
        <dbReference type="SAM" id="MobiDB-lite"/>
    </source>
</evidence>
<keyword evidence="2" id="KW-0238">DNA-binding</keyword>
<dbReference type="Proteomes" id="UP000070319">
    <property type="component" value="Unassembled WGS sequence"/>
</dbReference>
<sequence>MRSTFKLLFYINRNKVKSDGTTAVLCRISIDGKKSAVTTGIYCRPGDWDSKKCEIKTVRENNRLAAFRSRLEEAYANLLRNQGVVTAELLKTTVSGANSVPEYLLQAGEVERERLRVRSKEINSTSTYRQSKTTQLNLRQFVESRGMRDIAFSDITGEFAESFKVFLKKELGHRNGHVNHCLCWLNRLIYIAVDREVLRVNPIEDVAYEKKDAPKLRHISRNELKRMMETPMPDPMMELARRTFIFSCMTGLAYADTRALHPRHIGRTSEGRRYIRIRRAKTDVEAFIPLHPVAEQILELYNTTDEGKPVFPLPIRDVLWYEVHGMGVALGMRENLSYHMARHSFGTLTLTAGIPIESIARMMGHTNIDSTQVYAQVTDRKISSDMDRLMERRKSADAAGKETAD</sequence>
<dbReference type="Pfam" id="PF17293">
    <property type="entry name" value="Arm-DNA-bind_5"/>
    <property type="match status" value="1"/>
</dbReference>